<gene>
    <name evidence="2" type="ORF">A2988_00885</name>
</gene>
<dbReference type="STRING" id="1797298.A2988_00885"/>
<name>A0A1F5BTW2_9BACT</name>
<evidence type="ECO:0000259" key="1">
    <source>
        <dbReference type="Pfam" id="PF22296"/>
    </source>
</evidence>
<dbReference type="SUPFAM" id="SSF158446">
    <property type="entry name" value="IVS-encoded protein-like"/>
    <property type="match status" value="1"/>
</dbReference>
<dbReference type="EMBL" id="MEYS01000002">
    <property type="protein sequence ID" value="OGD34024.1"/>
    <property type="molecule type" value="Genomic_DNA"/>
</dbReference>
<dbReference type="Proteomes" id="UP000176650">
    <property type="component" value="Unassembled WGS sequence"/>
</dbReference>
<dbReference type="Gene3D" id="1.20.1440.60">
    <property type="entry name" value="23S rRNA-intervening sequence"/>
    <property type="match status" value="1"/>
</dbReference>
<dbReference type="AlphaFoldDB" id="A0A1F5BTW2"/>
<proteinExistence type="predicted"/>
<organism evidence="2 3">
    <name type="scientific">Candidatus Azambacteria bacterium RIFCSPLOWO2_01_FULL_46_25</name>
    <dbReference type="NCBI Taxonomy" id="1797298"/>
    <lineage>
        <taxon>Bacteria</taxon>
        <taxon>Candidatus Azamiibacteriota</taxon>
    </lineage>
</organism>
<protein>
    <recommendedName>
        <fullName evidence="1">bAvd-like domain-containing protein</fullName>
    </recommendedName>
</protein>
<reference evidence="2 3" key="1">
    <citation type="journal article" date="2016" name="Nat. Commun.">
        <title>Thousands of microbial genomes shed light on interconnected biogeochemical processes in an aquifer system.</title>
        <authorList>
            <person name="Anantharaman K."/>
            <person name="Brown C.T."/>
            <person name="Hug L.A."/>
            <person name="Sharon I."/>
            <person name="Castelle C.J."/>
            <person name="Probst A.J."/>
            <person name="Thomas B.C."/>
            <person name="Singh A."/>
            <person name="Wilkins M.J."/>
            <person name="Karaoz U."/>
            <person name="Brodie E.L."/>
            <person name="Williams K.H."/>
            <person name="Hubbard S.S."/>
            <person name="Banfield J.F."/>
        </authorList>
    </citation>
    <scope>NUCLEOTIDE SEQUENCE [LARGE SCALE GENOMIC DNA]</scope>
</reference>
<evidence type="ECO:0000313" key="2">
    <source>
        <dbReference type="EMBL" id="OGD34024.1"/>
    </source>
</evidence>
<dbReference type="CDD" id="cd16376">
    <property type="entry name" value="Avd_like"/>
    <property type="match status" value="1"/>
</dbReference>
<feature type="domain" description="bAvd-like" evidence="1">
    <location>
        <begin position="7"/>
        <end position="110"/>
    </location>
</feature>
<dbReference type="InterPro" id="IPR036583">
    <property type="entry name" value="23S_rRNA_IVS_sf"/>
</dbReference>
<dbReference type="Pfam" id="PF22296">
    <property type="entry name" value="bAvd"/>
    <property type="match status" value="1"/>
</dbReference>
<accession>A0A1F5BTW2</accession>
<comment type="caution">
    <text evidence="2">The sequence shown here is derived from an EMBL/GenBank/DDBJ whole genome shotgun (WGS) entry which is preliminary data.</text>
</comment>
<dbReference type="InterPro" id="IPR055360">
    <property type="entry name" value="bAvd"/>
</dbReference>
<evidence type="ECO:0000313" key="3">
    <source>
        <dbReference type="Proteomes" id="UP000176650"/>
    </source>
</evidence>
<sequence>MDTLPIINRTYEVYKQVIDMTHHSEKKWRYSLGISLENSVLSLLQELIMAKNAPKPMKTSYLIKGGSHLEIATLKLRLFLELKIANETKIFQTQSKCAEIGRMLGGWMKSLNTQSFTPERTP</sequence>